<accession>A0A8S1H407</accession>
<comment type="caution">
    <text evidence="1">The sequence shown here is derived from an EMBL/GenBank/DDBJ whole genome shotgun (WGS) entry which is preliminary data.</text>
</comment>
<protein>
    <submittedName>
        <fullName evidence="1">Uncharacterized protein</fullName>
    </submittedName>
</protein>
<dbReference type="Proteomes" id="UP000835052">
    <property type="component" value="Unassembled WGS sequence"/>
</dbReference>
<keyword evidence="2" id="KW-1185">Reference proteome</keyword>
<reference evidence="1" key="1">
    <citation type="submission" date="2020-10" db="EMBL/GenBank/DDBJ databases">
        <authorList>
            <person name="Kikuchi T."/>
        </authorList>
    </citation>
    <scope>NUCLEOTIDE SEQUENCE</scope>
    <source>
        <strain evidence="1">NKZ352</strain>
    </source>
</reference>
<dbReference type="EMBL" id="CAJGYM010000012">
    <property type="protein sequence ID" value="CAD6189914.1"/>
    <property type="molecule type" value="Genomic_DNA"/>
</dbReference>
<name>A0A8S1H407_9PELO</name>
<evidence type="ECO:0000313" key="2">
    <source>
        <dbReference type="Proteomes" id="UP000835052"/>
    </source>
</evidence>
<dbReference type="AlphaFoldDB" id="A0A8S1H407"/>
<sequence>MLSDEASRKSVLVGRIIKNPYRQELHLQWIIELRFRAAFSNAFGWSLAQVVPEPLFEIFDAVTRKSFLVRCIVQDTCCYRQLLHLQWLNR</sequence>
<organism evidence="1 2">
    <name type="scientific">Caenorhabditis auriculariae</name>
    <dbReference type="NCBI Taxonomy" id="2777116"/>
    <lineage>
        <taxon>Eukaryota</taxon>
        <taxon>Metazoa</taxon>
        <taxon>Ecdysozoa</taxon>
        <taxon>Nematoda</taxon>
        <taxon>Chromadorea</taxon>
        <taxon>Rhabditida</taxon>
        <taxon>Rhabditina</taxon>
        <taxon>Rhabditomorpha</taxon>
        <taxon>Rhabditoidea</taxon>
        <taxon>Rhabditidae</taxon>
        <taxon>Peloderinae</taxon>
        <taxon>Caenorhabditis</taxon>
    </lineage>
</organism>
<proteinExistence type="predicted"/>
<gene>
    <name evidence="1" type="ORF">CAUJ_LOCUS5833</name>
</gene>
<evidence type="ECO:0000313" key="1">
    <source>
        <dbReference type="EMBL" id="CAD6189914.1"/>
    </source>
</evidence>